<organism evidence="10 11">
    <name type="scientific">Sutcliffiella horikoshii</name>
    <dbReference type="NCBI Taxonomy" id="79883"/>
    <lineage>
        <taxon>Bacteria</taxon>
        <taxon>Bacillati</taxon>
        <taxon>Bacillota</taxon>
        <taxon>Bacilli</taxon>
        <taxon>Bacillales</taxon>
        <taxon>Bacillaceae</taxon>
        <taxon>Sutcliffiella</taxon>
    </lineage>
</organism>
<dbReference type="InterPro" id="IPR051050">
    <property type="entry name" value="Lipid_II_flippase_MurJ/MviN"/>
</dbReference>
<comment type="subcellular location">
    <subcellularLocation>
        <location evidence="1 8">Cell membrane</location>
        <topology evidence="1 8">Multi-pass membrane protein</topology>
    </subcellularLocation>
</comment>
<dbReference type="GO" id="GO:0005886">
    <property type="term" value="C:plasma membrane"/>
    <property type="evidence" value="ECO:0007669"/>
    <property type="project" value="UniProtKB-SubCell"/>
</dbReference>
<feature type="transmembrane region" description="Helical" evidence="8">
    <location>
        <begin position="374"/>
        <end position="393"/>
    </location>
</feature>
<keyword evidence="3 8" id="KW-0812">Transmembrane</keyword>
<evidence type="ECO:0000256" key="1">
    <source>
        <dbReference type="ARBA" id="ARBA00004651"/>
    </source>
</evidence>
<accession>A0A5D4T683</accession>
<dbReference type="PIRSF" id="PIRSF002869">
    <property type="entry name" value="MviN"/>
    <property type="match status" value="1"/>
</dbReference>
<evidence type="ECO:0000256" key="9">
    <source>
        <dbReference type="PIRNR" id="PIRNR002869"/>
    </source>
</evidence>
<evidence type="ECO:0000256" key="4">
    <source>
        <dbReference type="ARBA" id="ARBA00022960"/>
    </source>
</evidence>
<keyword evidence="8 9" id="KW-0813">Transport</keyword>
<feature type="transmembrane region" description="Helical" evidence="8">
    <location>
        <begin position="180"/>
        <end position="201"/>
    </location>
</feature>
<evidence type="ECO:0000256" key="3">
    <source>
        <dbReference type="ARBA" id="ARBA00022692"/>
    </source>
</evidence>
<dbReference type="AlphaFoldDB" id="A0A5D4T683"/>
<feature type="transmembrane region" description="Helical" evidence="8">
    <location>
        <begin position="38"/>
        <end position="62"/>
    </location>
</feature>
<evidence type="ECO:0000256" key="8">
    <source>
        <dbReference type="HAMAP-Rule" id="MF_02078"/>
    </source>
</evidence>
<keyword evidence="4 8" id="KW-0133">Cell shape</keyword>
<keyword evidence="7 8" id="KW-0472">Membrane</keyword>
<dbReference type="GO" id="GO:0015648">
    <property type="term" value="F:lipid-linked peptidoglycan transporter activity"/>
    <property type="evidence" value="ECO:0007669"/>
    <property type="project" value="UniProtKB-UniRule"/>
</dbReference>
<feature type="transmembrane region" description="Helical" evidence="8">
    <location>
        <begin position="302"/>
        <end position="321"/>
    </location>
</feature>
<keyword evidence="6 8" id="KW-1133">Transmembrane helix</keyword>
<dbReference type="CDD" id="cd13123">
    <property type="entry name" value="MATE_MurJ_like"/>
    <property type="match status" value="1"/>
</dbReference>
<feature type="transmembrane region" description="Helical" evidence="8">
    <location>
        <begin position="83"/>
        <end position="102"/>
    </location>
</feature>
<dbReference type="PRINTS" id="PR01806">
    <property type="entry name" value="VIRFACTRMVIN"/>
</dbReference>
<proteinExistence type="inferred from homology"/>
<dbReference type="RefSeq" id="WP_148987267.1">
    <property type="nucleotide sequence ID" value="NZ_VTEV01000002.1"/>
</dbReference>
<name>A0A5D4T683_9BACI</name>
<comment type="caution">
    <text evidence="10">The sequence shown here is derived from an EMBL/GenBank/DDBJ whole genome shotgun (WGS) entry which is preliminary data.</text>
</comment>
<dbReference type="NCBIfam" id="TIGR01695">
    <property type="entry name" value="murJ_mviN"/>
    <property type="match status" value="1"/>
</dbReference>
<sequence>MKRIAGLVILLTIFSKILGFSRELILAYYYGASHISDAYLISLTISGTIVAFIGVGLTTNFIPMYTKIMEIDGAQKAKSFMNNVVNFTLIVSTLIVILTIGFTEQIVKVFAVGFEGETLDLAVSYTRISIMGIYFYCLYYVFSGFLNMKKKFLLPVLTTLPFNITIILSILLSTVYGTKILALGFVLAVIFQVLFLVPSLIKEKYKYSFVLDYKSDNLRTMIYLSLPVILGTSVNQINVLIDRTIASSIVVGGISALNYSSRLNHFILGIFVMSIATVVFPTFSKLAVEKDFKGLKKSLKEVIIVIALIIIPATIGTMIFSKPIVEVLFGRGAFDLHAMSLTSSALFFYSIGLIGFGLREVLARVFYSLQDTKTPMINAAIGMVLNIILNITLSKYLGISGLALATSLAAITTAMLMFFSLRKRIGHFGMKSLLNTFIKISISAFIMGATAKFIFSYLTVISSQTIALFLSIVIGLIVYLIILYFMKIDEVGLIVKVVTAKLNLRRN</sequence>
<evidence type="ECO:0000256" key="7">
    <source>
        <dbReference type="ARBA" id="ARBA00023136"/>
    </source>
</evidence>
<feature type="transmembrane region" description="Helical" evidence="8">
    <location>
        <begin position="261"/>
        <end position="281"/>
    </location>
</feature>
<gene>
    <name evidence="8 10" type="primary">murJ</name>
    <name evidence="10" type="ORF">FZC76_05570</name>
</gene>
<feature type="transmembrane region" description="Helical" evidence="8">
    <location>
        <begin position="154"/>
        <end position="174"/>
    </location>
</feature>
<keyword evidence="8 9" id="KW-0961">Cell wall biogenesis/degradation</keyword>
<reference evidence="10 11" key="1">
    <citation type="submission" date="2019-08" db="EMBL/GenBank/DDBJ databases">
        <title>Bacillus genomes from the desert of Cuatro Cienegas, Coahuila.</title>
        <authorList>
            <person name="Olmedo-Alvarez G."/>
        </authorList>
    </citation>
    <scope>NUCLEOTIDE SEQUENCE [LARGE SCALE GENOMIC DNA]</scope>
    <source>
        <strain evidence="10 11">CH28_1T</strain>
    </source>
</reference>
<dbReference type="GO" id="GO:0008360">
    <property type="term" value="P:regulation of cell shape"/>
    <property type="evidence" value="ECO:0007669"/>
    <property type="project" value="UniProtKB-UniRule"/>
</dbReference>
<protein>
    <recommendedName>
        <fullName evidence="8">Probable lipid II flippase MurJ</fullName>
    </recommendedName>
</protein>
<dbReference type="PANTHER" id="PTHR47019:SF1">
    <property type="entry name" value="LIPID II FLIPPASE MURJ"/>
    <property type="match status" value="1"/>
</dbReference>
<dbReference type="Pfam" id="PF03023">
    <property type="entry name" value="MurJ"/>
    <property type="match status" value="1"/>
</dbReference>
<evidence type="ECO:0000256" key="2">
    <source>
        <dbReference type="ARBA" id="ARBA00022475"/>
    </source>
</evidence>
<feature type="transmembrane region" description="Helical" evidence="8">
    <location>
        <begin position="440"/>
        <end position="460"/>
    </location>
</feature>
<dbReference type="EMBL" id="VTEV01000002">
    <property type="protein sequence ID" value="TYS69706.1"/>
    <property type="molecule type" value="Genomic_DNA"/>
</dbReference>
<dbReference type="GO" id="GO:0034204">
    <property type="term" value="P:lipid translocation"/>
    <property type="evidence" value="ECO:0007669"/>
    <property type="project" value="TreeGrafter"/>
</dbReference>
<evidence type="ECO:0000256" key="6">
    <source>
        <dbReference type="ARBA" id="ARBA00022989"/>
    </source>
</evidence>
<dbReference type="OrthoDB" id="9804143at2"/>
<dbReference type="HAMAP" id="MF_02078">
    <property type="entry name" value="MurJ_MviN"/>
    <property type="match status" value="1"/>
</dbReference>
<feature type="transmembrane region" description="Helical" evidence="8">
    <location>
        <begin position="399"/>
        <end position="419"/>
    </location>
</feature>
<dbReference type="Proteomes" id="UP000322524">
    <property type="component" value="Unassembled WGS sequence"/>
</dbReference>
<comment type="pathway">
    <text evidence="8">Cell wall biogenesis; peptidoglycan biosynthesis.</text>
</comment>
<dbReference type="InterPro" id="IPR004268">
    <property type="entry name" value="MurJ"/>
</dbReference>
<comment type="similarity">
    <text evidence="8 9">Belongs to the MurJ/MviN family.</text>
</comment>
<dbReference type="UniPathway" id="UPA00219"/>
<feature type="transmembrane region" description="Helical" evidence="8">
    <location>
        <begin position="122"/>
        <end position="142"/>
    </location>
</feature>
<dbReference type="GO" id="GO:0071555">
    <property type="term" value="P:cell wall organization"/>
    <property type="evidence" value="ECO:0007669"/>
    <property type="project" value="UniProtKB-UniRule"/>
</dbReference>
<keyword evidence="2 8" id="KW-1003">Cell membrane</keyword>
<evidence type="ECO:0000313" key="10">
    <source>
        <dbReference type="EMBL" id="TYS69706.1"/>
    </source>
</evidence>
<keyword evidence="5 8" id="KW-0573">Peptidoglycan synthesis</keyword>
<dbReference type="GO" id="GO:0009252">
    <property type="term" value="P:peptidoglycan biosynthetic process"/>
    <property type="evidence" value="ECO:0007669"/>
    <property type="project" value="UniProtKB-UniRule"/>
</dbReference>
<dbReference type="PANTHER" id="PTHR47019">
    <property type="entry name" value="LIPID II FLIPPASE MURJ"/>
    <property type="match status" value="1"/>
</dbReference>
<feature type="transmembrane region" description="Helical" evidence="8">
    <location>
        <begin position="222"/>
        <end position="241"/>
    </location>
</feature>
<feature type="transmembrane region" description="Helical" evidence="8">
    <location>
        <begin position="466"/>
        <end position="486"/>
    </location>
</feature>
<feature type="transmembrane region" description="Helical" evidence="8">
    <location>
        <begin position="341"/>
        <end position="362"/>
    </location>
</feature>
<evidence type="ECO:0000313" key="11">
    <source>
        <dbReference type="Proteomes" id="UP000322524"/>
    </source>
</evidence>
<evidence type="ECO:0000256" key="5">
    <source>
        <dbReference type="ARBA" id="ARBA00022984"/>
    </source>
</evidence>
<comment type="function">
    <text evidence="8 9">Involved in peptidoglycan biosynthesis. Transports lipid-linked peptidoglycan precursors from the inner to the outer leaflet of the cytoplasmic membrane.</text>
</comment>